<evidence type="ECO:0000259" key="2">
    <source>
        <dbReference type="Pfam" id="PF00582"/>
    </source>
</evidence>
<dbReference type="CDD" id="cd23659">
    <property type="entry name" value="USP_At3g01520-like"/>
    <property type="match status" value="2"/>
</dbReference>
<comment type="caution">
    <text evidence="3">The sequence shown here is derived from an EMBL/GenBank/DDBJ whole genome shotgun (WGS) entry which is preliminary data.</text>
</comment>
<organism evidence="3 4">
    <name type="scientific">Sutterella seckii</name>
    <dbReference type="NCBI Taxonomy" id="1944635"/>
    <lineage>
        <taxon>Bacteria</taxon>
        <taxon>Pseudomonadati</taxon>
        <taxon>Pseudomonadota</taxon>
        <taxon>Betaproteobacteria</taxon>
        <taxon>Burkholderiales</taxon>
        <taxon>Sutterellaceae</taxon>
        <taxon>Sutterella</taxon>
    </lineage>
</organism>
<dbReference type="SUPFAM" id="SSF52402">
    <property type="entry name" value="Adenine nucleotide alpha hydrolases-like"/>
    <property type="match status" value="2"/>
</dbReference>
<dbReference type="Proteomes" id="UP000430564">
    <property type="component" value="Unassembled WGS sequence"/>
</dbReference>
<evidence type="ECO:0000313" key="3">
    <source>
        <dbReference type="EMBL" id="KAB7660252.1"/>
    </source>
</evidence>
<proteinExistence type="inferred from homology"/>
<accession>A0A6I1EJ35</accession>
<dbReference type="PRINTS" id="PR01438">
    <property type="entry name" value="UNVRSLSTRESS"/>
</dbReference>
<evidence type="ECO:0000313" key="4">
    <source>
        <dbReference type="Proteomes" id="UP000430564"/>
    </source>
</evidence>
<dbReference type="InterPro" id="IPR006015">
    <property type="entry name" value="Universal_stress_UspA"/>
</dbReference>
<dbReference type="Pfam" id="PF00582">
    <property type="entry name" value="Usp"/>
    <property type="match status" value="2"/>
</dbReference>
<evidence type="ECO:0000256" key="1">
    <source>
        <dbReference type="ARBA" id="ARBA00008791"/>
    </source>
</evidence>
<feature type="domain" description="UspA" evidence="2">
    <location>
        <begin position="2"/>
        <end position="142"/>
    </location>
</feature>
<name>A0A6I1EJ35_9BURK</name>
<feature type="domain" description="UspA" evidence="2">
    <location>
        <begin position="153"/>
        <end position="298"/>
    </location>
</feature>
<dbReference type="RefSeq" id="WP_152158307.1">
    <property type="nucleotide sequence ID" value="NZ_WEHX01000033.1"/>
</dbReference>
<dbReference type="OrthoDB" id="9792500at2"/>
<gene>
    <name evidence="3" type="ORF">GBM95_06225</name>
</gene>
<dbReference type="AlphaFoldDB" id="A0A6I1EJ35"/>
<protein>
    <submittedName>
        <fullName evidence="3">Universal stress protein</fullName>
    </submittedName>
</protein>
<dbReference type="Gene3D" id="3.40.50.12370">
    <property type="match status" value="1"/>
</dbReference>
<dbReference type="PANTHER" id="PTHR46268">
    <property type="entry name" value="STRESS RESPONSE PROTEIN NHAX"/>
    <property type="match status" value="1"/>
</dbReference>
<sequence>MRILVPVDESSQSTRLIHFLLERDSLLGTDPEIELVNVQYSVPESLIRLFGLNEVKKYYQDTGVNVFEDLQKKTDFRSKLRTATERVMYGDVVKMLAEEAEASKADLIVMGARGLNPVQGLIFGSVSNGLLARTHVPMLVVRDESKLPEKKMRVGILVDGSAYGAAAANYVLEHLELFGEDPEFTVVHCAEPVPDPITPNPVNPMMPVLSREEIDEEQQTRFHEAVQPVLDPFEVAGLNVKAQLLVGEADLELPSFANGNLDLIVMGSHGRGNFTAAVLGSTAMHIAAETKVPMLVIRK</sequence>
<dbReference type="InterPro" id="IPR006016">
    <property type="entry name" value="UspA"/>
</dbReference>
<reference evidence="3 4" key="1">
    <citation type="submission" date="2019-10" db="EMBL/GenBank/DDBJ databases">
        <title>Genome diversity of Sutterella seckii.</title>
        <authorList>
            <person name="Chaplin A.V."/>
            <person name="Sokolova S.R."/>
            <person name="Mosin K.A."/>
            <person name="Ivanova E.L."/>
            <person name="Kochetkova T.O."/>
            <person name="Goltsov A.Y."/>
            <person name="Trofimov D.Y."/>
            <person name="Efimov B.A."/>
        </authorList>
    </citation>
    <scope>NUCLEOTIDE SEQUENCE [LARGE SCALE GENOMIC DNA]</scope>
    <source>
        <strain evidence="3 4">ASD393</strain>
    </source>
</reference>
<dbReference type="EMBL" id="WEHX01000033">
    <property type="protein sequence ID" value="KAB7660252.1"/>
    <property type="molecule type" value="Genomic_DNA"/>
</dbReference>
<comment type="similarity">
    <text evidence="1">Belongs to the universal stress protein A family.</text>
</comment>
<dbReference type="PANTHER" id="PTHR46268:SF6">
    <property type="entry name" value="UNIVERSAL STRESS PROTEIN UP12"/>
    <property type="match status" value="1"/>
</dbReference>